<dbReference type="InterPro" id="IPR036770">
    <property type="entry name" value="Ankyrin_rpt-contain_sf"/>
</dbReference>
<dbReference type="AlphaFoldDB" id="A0A3N4J4U3"/>
<dbReference type="Pfam" id="PF12796">
    <property type="entry name" value="Ank_2"/>
    <property type="match status" value="1"/>
</dbReference>
<feature type="non-terminal residue" evidence="1">
    <location>
        <position position="67"/>
    </location>
</feature>
<feature type="non-terminal residue" evidence="1">
    <location>
        <position position="1"/>
    </location>
</feature>
<dbReference type="OrthoDB" id="341259at2759"/>
<dbReference type="SUPFAM" id="SSF48403">
    <property type="entry name" value="Ankyrin repeat"/>
    <property type="match status" value="1"/>
</dbReference>
<protein>
    <submittedName>
        <fullName evidence="1">Uncharacterized protein</fullName>
    </submittedName>
</protein>
<keyword evidence="2" id="KW-1185">Reference proteome</keyword>
<reference evidence="1 2" key="1">
    <citation type="journal article" date="2018" name="Nat. Ecol. Evol.">
        <title>Pezizomycetes genomes reveal the molecular basis of ectomycorrhizal truffle lifestyle.</title>
        <authorList>
            <person name="Murat C."/>
            <person name="Payen T."/>
            <person name="Noel B."/>
            <person name="Kuo A."/>
            <person name="Morin E."/>
            <person name="Chen J."/>
            <person name="Kohler A."/>
            <person name="Krizsan K."/>
            <person name="Balestrini R."/>
            <person name="Da Silva C."/>
            <person name="Montanini B."/>
            <person name="Hainaut M."/>
            <person name="Levati E."/>
            <person name="Barry K.W."/>
            <person name="Belfiori B."/>
            <person name="Cichocki N."/>
            <person name="Clum A."/>
            <person name="Dockter R.B."/>
            <person name="Fauchery L."/>
            <person name="Guy J."/>
            <person name="Iotti M."/>
            <person name="Le Tacon F."/>
            <person name="Lindquist E.A."/>
            <person name="Lipzen A."/>
            <person name="Malagnac F."/>
            <person name="Mello A."/>
            <person name="Molinier V."/>
            <person name="Miyauchi S."/>
            <person name="Poulain J."/>
            <person name="Riccioni C."/>
            <person name="Rubini A."/>
            <person name="Sitrit Y."/>
            <person name="Splivallo R."/>
            <person name="Traeger S."/>
            <person name="Wang M."/>
            <person name="Zifcakova L."/>
            <person name="Wipf D."/>
            <person name="Zambonelli A."/>
            <person name="Paolocci F."/>
            <person name="Nowrousian M."/>
            <person name="Ottonello S."/>
            <person name="Baldrian P."/>
            <person name="Spatafora J.W."/>
            <person name="Henrissat B."/>
            <person name="Nagy L.G."/>
            <person name="Aury J.M."/>
            <person name="Wincker P."/>
            <person name="Grigoriev I.V."/>
            <person name="Bonfante P."/>
            <person name="Martin F.M."/>
        </authorList>
    </citation>
    <scope>NUCLEOTIDE SEQUENCE [LARGE SCALE GENOMIC DNA]</scope>
    <source>
        <strain evidence="1 2">120613-1</strain>
    </source>
</reference>
<organism evidence="1 2">
    <name type="scientific">Choiromyces venosus 120613-1</name>
    <dbReference type="NCBI Taxonomy" id="1336337"/>
    <lineage>
        <taxon>Eukaryota</taxon>
        <taxon>Fungi</taxon>
        <taxon>Dikarya</taxon>
        <taxon>Ascomycota</taxon>
        <taxon>Pezizomycotina</taxon>
        <taxon>Pezizomycetes</taxon>
        <taxon>Pezizales</taxon>
        <taxon>Tuberaceae</taxon>
        <taxon>Choiromyces</taxon>
    </lineage>
</organism>
<accession>A0A3N4J4U3</accession>
<dbReference type="Proteomes" id="UP000276215">
    <property type="component" value="Unassembled WGS sequence"/>
</dbReference>
<proteinExistence type="predicted"/>
<dbReference type="Gene3D" id="1.25.40.20">
    <property type="entry name" value="Ankyrin repeat-containing domain"/>
    <property type="match status" value="1"/>
</dbReference>
<dbReference type="InterPro" id="IPR002110">
    <property type="entry name" value="Ankyrin_rpt"/>
</dbReference>
<sequence length="67" mass="7572">GHENVVRKFLSDERVLVNAANNLGWTPLFEATSRGHTNIVRMMLSNERVDVNARENTFYAPLILAAM</sequence>
<dbReference type="EMBL" id="ML120455">
    <property type="protein sequence ID" value="RPA93339.1"/>
    <property type="molecule type" value="Genomic_DNA"/>
</dbReference>
<evidence type="ECO:0000313" key="2">
    <source>
        <dbReference type="Proteomes" id="UP000276215"/>
    </source>
</evidence>
<name>A0A3N4J4U3_9PEZI</name>
<evidence type="ECO:0000313" key="1">
    <source>
        <dbReference type="EMBL" id="RPA93339.1"/>
    </source>
</evidence>
<gene>
    <name evidence="1" type="ORF">L873DRAFT_1657038</name>
</gene>